<organism evidence="3 4">
    <name type="scientific">Adonisia turfae CCMR0081</name>
    <dbReference type="NCBI Taxonomy" id="2292702"/>
    <lineage>
        <taxon>Bacteria</taxon>
        <taxon>Bacillati</taxon>
        <taxon>Cyanobacteriota</taxon>
        <taxon>Adonisia</taxon>
        <taxon>Adonisia turfae</taxon>
    </lineage>
</organism>
<dbReference type="RefSeq" id="WP_163697979.1">
    <property type="nucleotide sequence ID" value="NZ_QXHD01000004.1"/>
</dbReference>
<sequence length="182" mass="19775">MAKLKLATVWLGGCSGCHMSFLDLDEWLFELASQVELVYSPLADVKTYPDGVDVVLVEGAIANQDHLDMIHQVRDLTKFLISFGDCAITGNVTAIRNILGASESAESVLNRAYLEADVQPQLPHGDLVPTLLNQVIPVHQVVSVDCYLPGCPPDAKRIRAVLGHLLQGKQPHLVGPELIKFG</sequence>
<dbReference type="Pfam" id="PF01058">
    <property type="entry name" value="Oxidored_q6"/>
    <property type="match status" value="1"/>
</dbReference>
<dbReference type="AlphaFoldDB" id="A0A6M0RJW0"/>
<evidence type="ECO:0000256" key="1">
    <source>
        <dbReference type="ARBA" id="ARBA00023002"/>
    </source>
</evidence>
<keyword evidence="1" id="KW-0560">Oxidoreductase</keyword>
<dbReference type="EMBL" id="QXHD01000004">
    <property type="protein sequence ID" value="NEZ56062.1"/>
    <property type="molecule type" value="Genomic_DNA"/>
</dbReference>
<proteinExistence type="predicted"/>
<dbReference type="InterPro" id="IPR051349">
    <property type="entry name" value="Hydrogenase_assoc-protein"/>
</dbReference>
<comment type="caution">
    <text evidence="3">The sequence shown here is derived from an EMBL/GenBank/DDBJ whole genome shotgun (WGS) entry which is preliminary data.</text>
</comment>
<dbReference type="PANTHER" id="PTHR42845:SF1">
    <property type="entry name" value="HYDROGENASE SMALL SUBUNIT"/>
    <property type="match status" value="1"/>
</dbReference>
<dbReference type="InterPro" id="IPR037024">
    <property type="entry name" value="NiFe_Hase_small_N_sf"/>
</dbReference>
<protein>
    <submittedName>
        <fullName evidence="3">Oxidoreductase</fullName>
    </submittedName>
</protein>
<dbReference type="GO" id="GO:0051536">
    <property type="term" value="F:iron-sulfur cluster binding"/>
    <property type="evidence" value="ECO:0007669"/>
    <property type="project" value="InterPro"/>
</dbReference>
<dbReference type="Gene3D" id="3.40.50.700">
    <property type="entry name" value="NADH:ubiquinone oxidoreductase-like, 20kDa subunit"/>
    <property type="match status" value="1"/>
</dbReference>
<dbReference type="InterPro" id="IPR006137">
    <property type="entry name" value="NADH_UbQ_OxRdtase-like_20kDa"/>
</dbReference>
<reference evidence="3 4" key="1">
    <citation type="journal article" date="2020" name="Microb. Ecol.">
        <title>Ecogenomics of the Marine Benthic Filamentous Cyanobacterium Adonisia.</title>
        <authorList>
            <person name="Walter J.M."/>
            <person name="Coutinho F.H."/>
            <person name="Leomil L."/>
            <person name="Hargreaves P.I."/>
            <person name="Campeao M.E."/>
            <person name="Vieira V.V."/>
            <person name="Silva B.S."/>
            <person name="Fistarol G.O."/>
            <person name="Salomon P.S."/>
            <person name="Sawabe T."/>
            <person name="Mino S."/>
            <person name="Hosokawa M."/>
            <person name="Miyashita H."/>
            <person name="Maruyama F."/>
            <person name="van Verk M.C."/>
            <person name="Dutilh B.E."/>
            <person name="Thompson C.C."/>
            <person name="Thompson F.L."/>
        </authorList>
    </citation>
    <scope>NUCLEOTIDE SEQUENCE [LARGE SCALE GENOMIC DNA]</scope>
    <source>
        <strain evidence="3 4">CCMR0081</strain>
    </source>
</reference>
<name>A0A6M0RJW0_9CYAN</name>
<gene>
    <name evidence="3" type="ORF">DXZ20_10325</name>
</gene>
<dbReference type="SUPFAM" id="SSF56770">
    <property type="entry name" value="HydA/Nqo6-like"/>
    <property type="match status" value="1"/>
</dbReference>
<accession>A0A6M0RJW0</accession>
<feature type="domain" description="NADH:ubiquinone oxidoreductase-like 20kDa subunit" evidence="2">
    <location>
        <begin position="14"/>
        <end position="164"/>
    </location>
</feature>
<dbReference type="GO" id="GO:0016491">
    <property type="term" value="F:oxidoreductase activity"/>
    <property type="evidence" value="ECO:0007669"/>
    <property type="project" value="UniProtKB-KW"/>
</dbReference>
<evidence type="ECO:0000313" key="4">
    <source>
        <dbReference type="Proteomes" id="UP000481033"/>
    </source>
</evidence>
<evidence type="ECO:0000313" key="3">
    <source>
        <dbReference type="EMBL" id="NEZ56062.1"/>
    </source>
</evidence>
<evidence type="ECO:0000259" key="2">
    <source>
        <dbReference type="Pfam" id="PF01058"/>
    </source>
</evidence>
<dbReference type="PANTHER" id="PTHR42845">
    <property type="entry name" value="COENZYME F420-REDUCING HYDROGENASE, GAMMA SUBUNIT"/>
    <property type="match status" value="1"/>
</dbReference>
<keyword evidence="4" id="KW-1185">Reference proteome</keyword>
<dbReference type="Proteomes" id="UP000481033">
    <property type="component" value="Unassembled WGS sequence"/>
</dbReference>